<keyword evidence="2" id="KW-0812">Transmembrane</keyword>
<keyword evidence="2" id="KW-0472">Membrane</keyword>
<organism evidence="3 4">
    <name type="scientific">Mortierella alpina</name>
    <name type="common">Oleaginous fungus</name>
    <name type="synonym">Mortierella renispora</name>
    <dbReference type="NCBI Taxonomy" id="64518"/>
    <lineage>
        <taxon>Eukaryota</taxon>
        <taxon>Fungi</taxon>
        <taxon>Fungi incertae sedis</taxon>
        <taxon>Mucoromycota</taxon>
        <taxon>Mortierellomycotina</taxon>
        <taxon>Mortierellomycetes</taxon>
        <taxon>Mortierellales</taxon>
        <taxon>Mortierellaceae</taxon>
        <taxon>Mortierella</taxon>
    </lineage>
</organism>
<accession>A0A9P6IQJ2</accession>
<protein>
    <recommendedName>
        <fullName evidence="5">Ion transport domain-containing protein</fullName>
    </recommendedName>
</protein>
<sequence>MGGRFDPIEKELESENWAFHAVMAVYFFFTVIIMLNVLIALINKAFTKGDDDWRLDWIESRLHYIELAENLSYHIPGFRQTHNWFPNEIYFAATAKEVEEYREEALKTQVQKLEKQLTEQKELFEKQWTSQQEQMQNQLTLQKEQAERQFQELKDLLLLGCREGGRAET</sequence>
<dbReference type="OrthoDB" id="2377581at2759"/>
<keyword evidence="2" id="KW-1133">Transmembrane helix</keyword>
<dbReference type="Proteomes" id="UP000738359">
    <property type="component" value="Unassembled WGS sequence"/>
</dbReference>
<comment type="caution">
    <text evidence="3">The sequence shown here is derived from an EMBL/GenBank/DDBJ whole genome shotgun (WGS) entry which is preliminary data.</text>
</comment>
<proteinExistence type="predicted"/>
<evidence type="ECO:0000256" key="1">
    <source>
        <dbReference type="SAM" id="Coils"/>
    </source>
</evidence>
<evidence type="ECO:0008006" key="5">
    <source>
        <dbReference type="Google" id="ProtNLM"/>
    </source>
</evidence>
<feature type="transmembrane region" description="Helical" evidence="2">
    <location>
        <begin position="17"/>
        <end position="42"/>
    </location>
</feature>
<name>A0A9P6IQJ2_MORAP</name>
<dbReference type="EMBL" id="JAAAHY010002444">
    <property type="protein sequence ID" value="KAF9944452.1"/>
    <property type="molecule type" value="Genomic_DNA"/>
</dbReference>
<keyword evidence="4" id="KW-1185">Reference proteome</keyword>
<evidence type="ECO:0000256" key="2">
    <source>
        <dbReference type="SAM" id="Phobius"/>
    </source>
</evidence>
<gene>
    <name evidence="3" type="ORF">BGZ70_004633</name>
</gene>
<keyword evidence="1" id="KW-0175">Coiled coil</keyword>
<feature type="coiled-coil region" evidence="1">
    <location>
        <begin position="96"/>
        <end position="156"/>
    </location>
</feature>
<reference evidence="3" key="1">
    <citation type="journal article" date="2020" name="Fungal Divers.">
        <title>Resolving the Mortierellaceae phylogeny through synthesis of multi-gene phylogenetics and phylogenomics.</title>
        <authorList>
            <person name="Vandepol N."/>
            <person name="Liber J."/>
            <person name="Desiro A."/>
            <person name="Na H."/>
            <person name="Kennedy M."/>
            <person name="Barry K."/>
            <person name="Grigoriev I.V."/>
            <person name="Miller A.N."/>
            <person name="O'Donnell K."/>
            <person name="Stajich J.E."/>
            <person name="Bonito G."/>
        </authorList>
    </citation>
    <scope>NUCLEOTIDE SEQUENCE</scope>
    <source>
        <strain evidence="3">CK1249</strain>
    </source>
</reference>
<evidence type="ECO:0000313" key="4">
    <source>
        <dbReference type="Proteomes" id="UP000738359"/>
    </source>
</evidence>
<evidence type="ECO:0000313" key="3">
    <source>
        <dbReference type="EMBL" id="KAF9944452.1"/>
    </source>
</evidence>
<dbReference type="AlphaFoldDB" id="A0A9P6IQJ2"/>